<keyword evidence="1" id="KW-0472">Membrane</keyword>
<sequence length="114" mass="13022">MEPDEVLPVGPIPEAVLRRERRWAAGLLMAIVALGTAGYLSIPTEEDLVITSRTAADPFDRVRAMNALIRRGYWEDRAFKEFEAFMKASPKELPQFMADMHGDMLKSDRRAWKK</sequence>
<name>A0A518ERY5_9BACT</name>
<evidence type="ECO:0000313" key="3">
    <source>
        <dbReference type="Proteomes" id="UP000320390"/>
    </source>
</evidence>
<protein>
    <submittedName>
        <fullName evidence="2">Uncharacterized protein</fullName>
    </submittedName>
</protein>
<dbReference type="AlphaFoldDB" id="A0A518ERY5"/>
<accession>A0A518ERY5</accession>
<keyword evidence="3" id="KW-1185">Reference proteome</keyword>
<dbReference type="EMBL" id="CP036434">
    <property type="protein sequence ID" value="QDV06815.1"/>
    <property type="molecule type" value="Genomic_DNA"/>
</dbReference>
<keyword evidence="1" id="KW-0812">Transmembrane</keyword>
<dbReference type="RefSeq" id="WP_145197320.1">
    <property type="nucleotide sequence ID" value="NZ_CP036434.1"/>
</dbReference>
<organism evidence="2 3">
    <name type="scientific">Saltatorellus ferox</name>
    <dbReference type="NCBI Taxonomy" id="2528018"/>
    <lineage>
        <taxon>Bacteria</taxon>
        <taxon>Pseudomonadati</taxon>
        <taxon>Planctomycetota</taxon>
        <taxon>Planctomycetia</taxon>
        <taxon>Planctomycetia incertae sedis</taxon>
        <taxon>Saltatorellus</taxon>
    </lineage>
</organism>
<dbReference type="Proteomes" id="UP000320390">
    <property type="component" value="Chromosome"/>
</dbReference>
<proteinExistence type="predicted"/>
<evidence type="ECO:0000313" key="2">
    <source>
        <dbReference type="EMBL" id="QDV06815.1"/>
    </source>
</evidence>
<evidence type="ECO:0000256" key="1">
    <source>
        <dbReference type="SAM" id="Phobius"/>
    </source>
</evidence>
<gene>
    <name evidence="2" type="ORF">Poly30_23300</name>
</gene>
<reference evidence="2 3" key="1">
    <citation type="submission" date="2019-02" db="EMBL/GenBank/DDBJ databases">
        <title>Deep-cultivation of Planctomycetes and their phenomic and genomic characterization uncovers novel biology.</title>
        <authorList>
            <person name="Wiegand S."/>
            <person name="Jogler M."/>
            <person name="Boedeker C."/>
            <person name="Pinto D."/>
            <person name="Vollmers J."/>
            <person name="Rivas-Marin E."/>
            <person name="Kohn T."/>
            <person name="Peeters S.H."/>
            <person name="Heuer A."/>
            <person name="Rast P."/>
            <person name="Oberbeckmann S."/>
            <person name="Bunk B."/>
            <person name="Jeske O."/>
            <person name="Meyerdierks A."/>
            <person name="Storesund J.E."/>
            <person name="Kallscheuer N."/>
            <person name="Luecker S."/>
            <person name="Lage O.M."/>
            <person name="Pohl T."/>
            <person name="Merkel B.J."/>
            <person name="Hornburger P."/>
            <person name="Mueller R.-W."/>
            <person name="Bruemmer F."/>
            <person name="Labrenz M."/>
            <person name="Spormann A.M."/>
            <person name="Op den Camp H."/>
            <person name="Overmann J."/>
            <person name="Amann R."/>
            <person name="Jetten M.S.M."/>
            <person name="Mascher T."/>
            <person name="Medema M.H."/>
            <person name="Devos D.P."/>
            <person name="Kaster A.-K."/>
            <person name="Ovreas L."/>
            <person name="Rohde M."/>
            <person name="Galperin M.Y."/>
            <person name="Jogler C."/>
        </authorList>
    </citation>
    <scope>NUCLEOTIDE SEQUENCE [LARGE SCALE GENOMIC DNA]</scope>
    <source>
        <strain evidence="2 3">Poly30</strain>
    </source>
</reference>
<feature type="transmembrane region" description="Helical" evidence="1">
    <location>
        <begin position="23"/>
        <end position="42"/>
    </location>
</feature>
<keyword evidence="1" id="KW-1133">Transmembrane helix</keyword>